<dbReference type="Gene3D" id="3.40.50.300">
    <property type="entry name" value="P-loop containing nucleotide triphosphate hydrolases"/>
    <property type="match status" value="1"/>
</dbReference>
<dbReference type="CDD" id="cd01026">
    <property type="entry name" value="TOPRIM_OLD"/>
    <property type="match status" value="1"/>
</dbReference>
<dbReference type="GO" id="GO:0005524">
    <property type="term" value="F:ATP binding"/>
    <property type="evidence" value="ECO:0007669"/>
    <property type="project" value="InterPro"/>
</dbReference>
<dbReference type="GO" id="GO:0016887">
    <property type="term" value="F:ATP hydrolysis activity"/>
    <property type="evidence" value="ECO:0007669"/>
    <property type="project" value="InterPro"/>
</dbReference>
<feature type="domain" description="OLD protein-like TOPRIM" evidence="2">
    <location>
        <begin position="147"/>
        <end position="210"/>
    </location>
</feature>
<dbReference type="PANTHER" id="PTHR43581">
    <property type="entry name" value="ATP/GTP PHOSPHATASE"/>
    <property type="match status" value="1"/>
</dbReference>
<accession>A0A0F9CJM1</accession>
<proteinExistence type="predicted"/>
<feature type="non-terminal residue" evidence="3">
    <location>
        <position position="1"/>
    </location>
</feature>
<dbReference type="InterPro" id="IPR051396">
    <property type="entry name" value="Bact_Antivir_Def_Nuclease"/>
</dbReference>
<dbReference type="EMBL" id="LAZR01035759">
    <property type="protein sequence ID" value="KKL26652.1"/>
    <property type="molecule type" value="Genomic_DNA"/>
</dbReference>
<dbReference type="InterPro" id="IPR034139">
    <property type="entry name" value="TOPRIM_OLD"/>
</dbReference>
<sequence length="368" mass="42557">YTNFELVPIDKQKNIYEITLKKGQKDIEITKASSGEKEIINLLFGIFAFNVKRGIVIIDEPDLHLHPRWQRLLLELFNDLSEERKIQFLIVTHSPQFITTNSIKNTFRVYKENETSRVFIPKTEGMEKSDIKGIFQIVNVLNNEKIFFADKVVLLEGQSEQLLFNILIQEDLLNVVNTSIINVQSKYNIPLFVKVLNSLKIPYCVMLDEDPFYLPYFTNSNLKKIRDKQKHYRLNLTIADGIDKSLGKLVILSPDLEGFLGVSKNQYIKLGKPTAIYRKFDELRKQNSPKVNELIDLFKLLLQPENLAFDISKQDGTEWQPIDKRSISLPLSNLSIVKNVIRNQLKGFKTFLSNLTSSEKGELKSLFD</sequence>
<dbReference type="Pfam" id="PF20469">
    <property type="entry name" value="OLD-like_TOPRIM"/>
    <property type="match status" value="1"/>
</dbReference>
<dbReference type="AlphaFoldDB" id="A0A0F9CJM1"/>
<evidence type="ECO:0000259" key="2">
    <source>
        <dbReference type="Pfam" id="PF20469"/>
    </source>
</evidence>
<evidence type="ECO:0000259" key="1">
    <source>
        <dbReference type="Pfam" id="PF13304"/>
    </source>
</evidence>
<gene>
    <name evidence="3" type="ORF">LCGC14_2393160</name>
</gene>
<dbReference type="CDD" id="cd00267">
    <property type="entry name" value="ABC_ATPase"/>
    <property type="match status" value="1"/>
</dbReference>
<comment type="caution">
    <text evidence="3">The sequence shown here is derived from an EMBL/GenBank/DDBJ whole genome shotgun (WGS) entry which is preliminary data.</text>
</comment>
<feature type="domain" description="ATPase AAA-type core" evidence="1">
    <location>
        <begin position="19"/>
        <end position="98"/>
    </location>
</feature>
<organism evidence="3">
    <name type="scientific">marine sediment metagenome</name>
    <dbReference type="NCBI Taxonomy" id="412755"/>
    <lineage>
        <taxon>unclassified sequences</taxon>
        <taxon>metagenomes</taxon>
        <taxon>ecological metagenomes</taxon>
    </lineage>
</organism>
<reference evidence="3" key="1">
    <citation type="journal article" date="2015" name="Nature">
        <title>Complex archaea that bridge the gap between prokaryotes and eukaryotes.</title>
        <authorList>
            <person name="Spang A."/>
            <person name="Saw J.H."/>
            <person name="Jorgensen S.L."/>
            <person name="Zaremba-Niedzwiedzka K."/>
            <person name="Martijn J."/>
            <person name="Lind A.E."/>
            <person name="van Eijk R."/>
            <person name="Schleper C."/>
            <person name="Guy L."/>
            <person name="Ettema T.J."/>
        </authorList>
    </citation>
    <scope>NUCLEOTIDE SEQUENCE</scope>
</reference>
<evidence type="ECO:0000313" key="3">
    <source>
        <dbReference type="EMBL" id="KKL26652.1"/>
    </source>
</evidence>
<dbReference type="Pfam" id="PF13304">
    <property type="entry name" value="AAA_21"/>
    <property type="match status" value="1"/>
</dbReference>
<dbReference type="SUPFAM" id="SSF52540">
    <property type="entry name" value="P-loop containing nucleoside triphosphate hydrolases"/>
    <property type="match status" value="1"/>
</dbReference>
<name>A0A0F9CJM1_9ZZZZ</name>
<dbReference type="InterPro" id="IPR003959">
    <property type="entry name" value="ATPase_AAA_core"/>
</dbReference>
<dbReference type="InterPro" id="IPR027417">
    <property type="entry name" value="P-loop_NTPase"/>
</dbReference>
<protein>
    <submittedName>
        <fullName evidence="3">Uncharacterized protein</fullName>
    </submittedName>
</protein>
<dbReference type="PANTHER" id="PTHR43581:SF2">
    <property type="entry name" value="EXCINUCLEASE ATPASE SUBUNIT"/>
    <property type="match status" value="1"/>
</dbReference>